<evidence type="ECO:0000259" key="2">
    <source>
        <dbReference type="Pfam" id="PF01397"/>
    </source>
</evidence>
<name>A0A8T0Q187_PANVG</name>
<dbReference type="SUPFAM" id="SSF48576">
    <property type="entry name" value="Terpenoid synthases"/>
    <property type="match status" value="1"/>
</dbReference>
<dbReference type="AlphaFoldDB" id="A0A8T0Q187"/>
<dbReference type="Pfam" id="PF01397">
    <property type="entry name" value="Terpene_synth"/>
    <property type="match status" value="1"/>
</dbReference>
<proteinExistence type="predicted"/>
<dbReference type="PANTHER" id="PTHR31225:SF109">
    <property type="entry name" value="EUDESMANEDIOL SYNTHASE"/>
    <property type="match status" value="1"/>
</dbReference>
<evidence type="ECO:0000259" key="3">
    <source>
        <dbReference type="Pfam" id="PF03936"/>
    </source>
</evidence>
<dbReference type="GO" id="GO:0016114">
    <property type="term" value="P:terpenoid biosynthetic process"/>
    <property type="evidence" value="ECO:0007669"/>
    <property type="project" value="InterPro"/>
</dbReference>
<keyword evidence="1" id="KW-0479">Metal-binding</keyword>
<reference evidence="4" key="1">
    <citation type="submission" date="2020-05" db="EMBL/GenBank/DDBJ databases">
        <title>WGS assembly of Panicum virgatum.</title>
        <authorList>
            <person name="Lovell J.T."/>
            <person name="Jenkins J."/>
            <person name="Shu S."/>
            <person name="Juenger T.E."/>
            <person name="Schmutz J."/>
        </authorList>
    </citation>
    <scope>NUCLEOTIDE SEQUENCE</scope>
    <source>
        <strain evidence="4">AP13</strain>
    </source>
</reference>
<feature type="domain" description="Terpene synthase metal-binding" evidence="3">
    <location>
        <begin position="221"/>
        <end position="335"/>
    </location>
</feature>
<dbReference type="PANTHER" id="PTHR31225">
    <property type="entry name" value="OS04G0344100 PROTEIN-RELATED"/>
    <property type="match status" value="1"/>
</dbReference>
<feature type="domain" description="Terpene synthase N-terminal" evidence="2">
    <location>
        <begin position="94"/>
        <end position="163"/>
    </location>
</feature>
<accession>A0A8T0Q187</accession>
<sequence>MAAIKDTVANKEAISAFEPSLWGDFFATYTSAPLQRSEEWMRERRDQLKGEVCRMFEDEKAMSMADTVKLVDTLQRLGIDNHFIKDIDEALYYVFDKFRDDTGSFDINLSNDTRGLLSLYNAAHMAVPGEMVLDDAITFTRRHLEAAKGKLRSPIEEQVSHSLEIPLPRFMWQLESVHYITEYEKEDEHDAMILELAMLNFNLLRSVHLKELMSLTRWWRDLYDNVKLTYTRDRIVECYFYSITLFHREESSVARIILAKLYALLVLLDDTFDVRATFEESQLLDEALQRWDESAVSLLPEYLRMYYIKLLSTFNDIEDILEASVKYRVAYVKRQVQLQ</sequence>
<protein>
    <submittedName>
        <fullName evidence="4">Uncharacterized protein</fullName>
    </submittedName>
</protein>
<dbReference type="InterPro" id="IPR001906">
    <property type="entry name" value="Terpene_synth_N"/>
</dbReference>
<keyword evidence="5" id="KW-1185">Reference proteome</keyword>
<dbReference type="EMBL" id="CM029051">
    <property type="protein sequence ID" value="KAG2564074.1"/>
    <property type="molecule type" value="Genomic_DNA"/>
</dbReference>
<dbReference type="GO" id="GO:0010333">
    <property type="term" value="F:terpene synthase activity"/>
    <property type="evidence" value="ECO:0007669"/>
    <property type="project" value="InterPro"/>
</dbReference>
<evidence type="ECO:0000256" key="1">
    <source>
        <dbReference type="ARBA" id="ARBA00022723"/>
    </source>
</evidence>
<dbReference type="InterPro" id="IPR008949">
    <property type="entry name" value="Isoprenoid_synthase_dom_sf"/>
</dbReference>
<organism evidence="4 5">
    <name type="scientific">Panicum virgatum</name>
    <name type="common">Blackwell switchgrass</name>
    <dbReference type="NCBI Taxonomy" id="38727"/>
    <lineage>
        <taxon>Eukaryota</taxon>
        <taxon>Viridiplantae</taxon>
        <taxon>Streptophyta</taxon>
        <taxon>Embryophyta</taxon>
        <taxon>Tracheophyta</taxon>
        <taxon>Spermatophyta</taxon>
        <taxon>Magnoliopsida</taxon>
        <taxon>Liliopsida</taxon>
        <taxon>Poales</taxon>
        <taxon>Poaceae</taxon>
        <taxon>PACMAD clade</taxon>
        <taxon>Panicoideae</taxon>
        <taxon>Panicodae</taxon>
        <taxon>Paniceae</taxon>
        <taxon>Panicinae</taxon>
        <taxon>Panicum</taxon>
        <taxon>Panicum sect. Hiantes</taxon>
    </lineage>
</organism>
<dbReference type="Gene3D" id="1.10.600.10">
    <property type="entry name" value="Farnesyl Diphosphate Synthase"/>
    <property type="match status" value="2"/>
</dbReference>
<dbReference type="Gene3D" id="1.50.10.130">
    <property type="entry name" value="Terpene synthase, N-terminal domain"/>
    <property type="match status" value="2"/>
</dbReference>
<dbReference type="SUPFAM" id="SSF48239">
    <property type="entry name" value="Terpenoid cyclases/Protein prenyltransferases"/>
    <property type="match status" value="1"/>
</dbReference>
<dbReference type="InterPro" id="IPR005630">
    <property type="entry name" value="Terpene_synthase_metal-bd"/>
</dbReference>
<dbReference type="InterPro" id="IPR008930">
    <property type="entry name" value="Terpenoid_cyclase/PrenylTrfase"/>
</dbReference>
<dbReference type="GO" id="GO:0000287">
    <property type="term" value="F:magnesium ion binding"/>
    <property type="evidence" value="ECO:0007669"/>
    <property type="project" value="InterPro"/>
</dbReference>
<comment type="caution">
    <text evidence="4">The sequence shown here is derived from an EMBL/GenBank/DDBJ whole genome shotgun (WGS) entry which is preliminary data.</text>
</comment>
<evidence type="ECO:0000313" key="4">
    <source>
        <dbReference type="EMBL" id="KAG2564074.1"/>
    </source>
</evidence>
<dbReference type="Pfam" id="PF03936">
    <property type="entry name" value="Terpene_synth_C"/>
    <property type="match status" value="1"/>
</dbReference>
<dbReference type="InterPro" id="IPR050148">
    <property type="entry name" value="Terpene_synthase-like"/>
</dbReference>
<gene>
    <name evidence="4" type="ORF">PVAP13_8KG385520</name>
</gene>
<evidence type="ECO:0000313" key="5">
    <source>
        <dbReference type="Proteomes" id="UP000823388"/>
    </source>
</evidence>
<dbReference type="Proteomes" id="UP000823388">
    <property type="component" value="Chromosome 8K"/>
</dbReference>
<dbReference type="InterPro" id="IPR036965">
    <property type="entry name" value="Terpene_synth_N_sf"/>
</dbReference>